<feature type="domain" description="Metallo-beta-lactamase" evidence="1">
    <location>
        <begin position="24"/>
        <end position="173"/>
    </location>
</feature>
<dbReference type="PANTHER" id="PTHR23131">
    <property type="entry name" value="ENDORIBONUCLEASE LACTB2"/>
    <property type="match status" value="1"/>
</dbReference>
<accession>A0A1I0FQ27</accession>
<name>A0A1I0FQ27_9BACI</name>
<keyword evidence="3" id="KW-1185">Reference proteome</keyword>
<dbReference type="InterPro" id="IPR001279">
    <property type="entry name" value="Metallo-B-lactamas"/>
</dbReference>
<dbReference type="Pfam" id="PF00753">
    <property type="entry name" value="Lactamase_B"/>
    <property type="match status" value="2"/>
</dbReference>
<evidence type="ECO:0000313" key="2">
    <source>
        <dbReference type="EMBL" id="SET60481.1"/>
    </source>
</evidence>
<evidence type="ECO:0000259" key="1">
    <source>
        <dbReference type="SMART" id="SM00849"/>
    </source>
</evidence>
<dbReference type="Proteomes" id="UP000199095">
    <property type="component" value="Unassembled WGS sequence"/>
</dbReference>
<dbReference type="PANTHER" id="PTHR23131:SF0">
    <property type="entry name" value="ENDORIBONUCLEASE LACTB2"/>
    <property type="match status" value="1"/>
</dbReference>
<dbReference type="SUPFAM" id="SSF56281">
    <property type="entry name" value="Metallo-hydrolase/oxidoreductase"/>
    <property type="match status" value="1"/>
</dbReference>
<gene>
    <name evidence="2" type="ORF">SAMN05421676_10649</name>
</gene>
<organism evidence="2 3">
    <name type="scientific">Salinibacillus kushneri</name>
    <dbReference type="NCBI Taxonomy" id="237682"/>
    <lineage>
        <taxon>Bacteria</taxon>
        <taxon>Bacillati</taxon>
        <taxon>Bacillota</taxon>
        <taxon>Bacilli</taxon>
        <taxon>Bacillales</taxon>
        <taxon>Bacillaceae</taxon>
        <taxon>Salinibacillus</taxon>
    </lineage>
</organism>
<dbReference type="EMBL" id="FOHJ01000006">
    <property type="protein sequence ID" value="SET60481.1"/>
    <property type="molecule type" value="Genomic_DNA"/>
</dbReference>
<dbReference type="RefSeq" id="WP_093134894.1">
    <property type="nucleotide sequence ID" value="NZ_FOHJ01000006.1"/>
</dbReference>
<dbReference type="OrthoDB" id="235784at2"/>
<reference evidence="3" key="1">
    <citation type="submission" date="2016-10" db="EMBL/GenBank/DDBJ databases">
        <authorList>
            <person name="Varghese N."/>
            <person name="Submissions S."/>
        </authorList>
    </citation>
    <scope>NUCLEOTIDE SEQUENCE [LARGE SCALE GENOMIC DNA]</scope>
    <source>
        <strain evidence="3">CGMCC 1.3566</strain>
    </source>
</reference>
<sequence length="242" mass="28255">MKILKNNDLYSVKIPVSPFFGEMSVYCYFIDGLLIDTGPTIQKRKLSRIYKLWDIQSVALTHHHNDHSGMVPWLSKHQSPKIFAHEQAGLHNFAEVYPAEVRTFNYQFFPISTPAHTLDHVCLLEPNKGWLFTGDLYITAYPKVFLKHESVSSYIDSLKKLQKLCFHTIFGGHEGRVSNGKEKIMEKIHYLEQVRDEVLRLHQLGYKDREIVKKIFPNRVRRELITCGLFSRLNLIRSCYSD</sequence>
<dbReference type="GO" id="GO:0044550">
    <property type="term" value="P:secondary metabolite biosynthetic process"/>
    <property type="evidence" value="ECO:0007669"/>
    <property type="project" value="TreeGrafter"/>
</dbReference>
<proteinExistence type="predicted"/>
<dbReference type="AlphaFoldDB" id="A0A1I0FQ27"/>
<dbReference type="InterPro" id="IPR036866">
    <property type="entry name" value="RibonucZ/Hydroxyglut_hydro"/>
</dbReference>
<dbReference type="InterPro" id="IPR050662">
    <property type="entry name" value="Sec-metab_biosynth-thioest"/>
</dbReference>
<dbReference type="STRING" id="237682.SAMN05421676_10649"/>
<dbReference type="SMART" id="SM00849">
    <property type="entry name" value="Lactamase_B"/>
    <property type="match status" value="1"/>
</dbReference>
<dbReference type="Gene3D" id="3.60.15.10">
    <property type="entry name" value="Ribonuclease Z/Hydroxyacylglutathione hydrolase-like"/>
    <property type="match status" value="1"/>
</dbReference>
<protein>
    <submittedName>
        <fullName evidence="2">Glyoxylase, beta-lactamase superfamily II</fullName>
    </submittedName>
</protein>
<evidence type="ECO:0000313" key="3">
    <source>
        <dbReference type="Proteomes" id="UP000199095"/>
    </source>
</evidence>